<organism evidence="3 4">
    <name type="scientific">Acinetobacter tandoii</name>
    <dbReference type="NCBI Taxonomy" id="202954"/>
    <lineage>
        <taxon>Bacteria</taxon>
        <taxon>Pseudomonadati</taxon>
        <taxon>Pseudomonadota</taxon>
        <taxon>Gammaproteobacteria</taxon>
        <taxon>Moraxellales</taxon>
        <taxon>Moraxellaceae</taxon>
        <taxon>Acinetobacter</taxon>
    </lineage>
</organism>
<gene>
    <name evidence="3" type="ORF">F4W09_10790</name>
</gene>
<dbReference type="Proteomes" id="UP000325788">
    <property type="component" value="Unassembled WGS sequence"/>
</dbReference>
<protein>
    <recommendedName>
        <fullName evidence="5">Transcriptional regulator</fullName>
    </recommendedName>
</protein>
<dbReference type="EMBL" id="VXLD01000006">
    <property type="protein sequence ID" value="KAB1854572.1"/>
    <property type="molecule type" value="Genomic_DNA"/>
</dbReference>
<reference evidence="3 4" key="1">
    <citation type="submission" date="2019-09" db="EMBL/GenBank/DDBJ databases">
        <title>Draft genome sequence of Acinetobacter tandoii W4-4-4 isolated from environmental water sample.</title>
        <authorList>
            <person name="Wee S.K."/>
            <person name="Yan B."/>
            <person name="Mustaffa S.B."/>
            <person name="Yap E.P.H."/>
        </authorList>
    </citation>
    <scope>NUCLEOTIDE SEQUENCE [LARGE SCALE GENOMIC DNA]</scope>
    <source>
        <strain evidence="3 4">W4-4-4</strain>
    </source>
</reference>
<dbReference type="RefSeq" id="WP_151504803.1">
    <property type="nucleotide sequence ID" value="NZ_VXLD01000006.1"/>
</dbReference>
<dbReference type="AlphaFoldDB" id="A0A5N4WDQ2"/>
<evidence type="ECO:0008006" key="5">
    <source>
        <dbReference type="Google" id="ProtNLM"/>
    </source>
</evidence>
<dbReference type="Pfam" id="PF08348">
    <property type="entry name" value="PAS_6"/>
    <property type="match status" value="1"/>
</dbReference>
<dbReference type="InterPro" id="IPR039446">
    <property type="entry name" value="DauR-like"/>
</dbReference>
<feature type="domain" description="YheO-like" evidence="1">
    <location>
        <begin position="23"/>
        <end position="129"/>
    </location>
</feature>
<feature type="domain" description="Transcriptional regulator DauR-like HTH" evidence="2">
    <location>
        <begin position="163"/>
        <end position="220"/>
    </location>
</feature>
<dbReference type="PANTHER" id="PTHR35568">
    <property type="entry name" value="TRANSCRIPTIONAL REGULATOR DAUR"/>
    <property type="match status" value="1"/>
</dbReference>
<name>A0A5N4WDQ2_9GAMM</name>
<evidence type="ECO:0000313" key="4">
    <source>
        <dbReference type="Proteomes" id="UP000325788"/>
    </source>
</evidence>
<accession>A0A5N4WDQ2</accession>
<sequence length="233" mass="26489">MNAFDEKSFKVEFTEKDREFMHAYFRLAEMVADLIGPHCEVVLHSFENLEHSVVKIVNGHHTGRVIGSPITDMGLKMLKLFQQTGEVNSKSYFTRNKQGEMLKSSTCVIAGEYGKPIGMFCVNMNLSAPFPEIIQTLVPDFSNSLFKNENFSSNVNDVISQALESTVREVEADSKVSQKLKNKTIVFQLYENGIFEFKDATIIVAEHLNITKYAIYKFLREFKATAEPHQEVT</sequence>
<evidence type="ECO:0000313" key="3">
    <source>
        <dbReference type="EMBL" id="KAB1854572.1"/>
    </source>
</evidence>
<evidence type="ECO:0000259" key="1">
    <source>
        <dbReference type="Pfam" id="PF08348"/>
    </source>
</evidence>
<dbReference type="Pfam" id="PF13309">
    <property type="entry name" value="HTH_22"/>
    <property type="match status" value="1"/>
</dbReference>
<proteinExistence type="predicted"/>
<dbReference type="InterPro" id="IPR039445">
    <property type="entry name" value="DauR-like_HTH"/>
</dbReference>
<dbReference type="PANTHER" id="PTHR35568:SF1">
    <property type="entry name" value="TRANSCRIPTIONAL REGULATOR DAUR"/>
    <property type="match status" value="1"/>
</dbReference>
<evidence type="ECO:0000259" key="2">
    <source>
        <dbReference type="Pfam" id="PF13309"/>
    </source>
</evidence>
<comment type="caution">
    <text evidence="3">The sequence shown here is derived from an EMBL/GenBank/DDBJ whole genome shotgun (WGS) entry which is preliminary data.</text>
</comment>
<dbReference type="InterPro" id="IPR013559">
    <property type="entry name" value="YheO"/>
</dbReference>